<dbReference type="PRINTS" id="PR00759">
    <property type="entry name" value="BASICPTASE"/>
</dbReference>
<reference evidence="4 5" key="1">
    <citation type="submission" date="2024-11" db="EMBL/GenBank/DDBJ databases">
        <title>Adaptive evolution of stress response genes in parasites aligns with host niche diversity.</title>
        <authorList>
            <person name="Hahn C."/>
            <person name="Resl P."/>
        </authorList>
    </citation>
    <scope>NUCLEOTIDE SEQUENCE [LARGE SCALE GENOMIC DNA]</scope>
    <source>
        <strain evidence="4">EGGRZ-B1_66</strain>
        <tissue evidence="4">Body</tissue>
    </source>
</reference>
<feature type="domain" description="BPTI/Kunitz inhibitor" evidence="3">
    <location>
        <begin position="24"/>
        <end position="74"/>
    </location>
</feature>
<protein>
    <recommendedName>
        <fullName evidence="3">BPTI/Kunitz inhibitor domain-containing protein</fullName>
    </recommendedName>
</protein>
<dbReference type="SUPFAM" id="SSF57362">
    <property type="entry name" value="BPTI-like"/>
    <property type="match status" value="2"/>
</dbReference>
<dbReference type="InterPro" id="IPR020901">
    <property type="entry name" value="Prtase_inh_Kunz-CS"/>
</dbReference>
<dbReference type="PROSITE" id="PS50279">
    <property type="entry name" value="BPTI_KUNITZ_2"/>
    <property type="match status" value="2"/>
</dbReference>
<dbReference type="SMART" id="SM00131">
    <property type="entry name" value="KU"/>
    <property type="match status" value="2"/>
</dbReference>
<dbReference type="InterPro" id="IPR036880">
    <property type="entry name" value="Kunitz_BPTI_sf"/>
</dbReference>
<keyword evidence="2" id="KW-0732">Signal</keyword>
<dbReference type="Pfam" id="PF00014">
    <property type="entry name" value="Kunitz_BPTI"/>
    <property type="match status" value="2"/>
</dbReference>
<evidence type="ECO:0000313" key="4">
    <source>
        <dbReference type="EMBL" id="KAL3308163.1"/>
    </source>
</evidence>
<feature type="signal peptide" evidence="2">
    <location>
        <begin position="1"/>
        <end position="19"/>
    </location>
</feature>
<dbReference type="Gene3D" id="4.10.410.10">
    <property type="entry name" value="Pancreatic trypsin inhibitor Kunitz domain"/>
    <property type="match status" value="2"/>
</dbReference>
<feature type="chain" id="PRO_5044790115" description="BPTI/Kunitz inhibitor domain-containing protein" evidence="2">
    <location>
        <begin position="20"/>
        <end position="139"/>
    </location>
</feature>
<dbReference type="AlphaFoldDB" id="A0ABD2PMD8"/>
<evidence type="ECO:0000259" key="3">
    <source>
        <dbReference type="PROSITE" id="PS50279"/>
    </source>
</evidence>
<feature type="domain" description="BPTI/Kunitz inhibitor" evidence="3">
    <location>
        <begin position="84"/>
        <end position="134"/>
    </location>
</feature>
<comment type="caution">
    <text evidence="4">The sequence shown here is derived from an EMBL/GenBank/DDBJ whole genome shotgun (WGS) entry which is preliminary data.</text>
</comment>
<keyword evidence="1" id="KW-1015">Disulfide bond</keyword>
<dbReference type="Proteomes" id="UP001626550">
    <property type="component" value="Unassembled WGS sequence"/>
</dbReference>
<evidence type="ECO:0000313" key="5">
    <source>
        <dbReference type="Proteomes" id="UP001626550"/>
    </source>
</evidence>
<evidence type="ECO:0000256" key="2">
    <source>
        <dbReference type="SAM" id="SignalP"/>
    </source>
</evidence>
<dbReference type="CDD" id="cd00109">
    <property type="entry name" value="Kunitz-type"/>
    <property type="match status" value="1"/>
</dbReference>
<dbReference type="InterPro" id="IPR002223">
    <property type="entry name" value="Kunitz_BPTI"/>
</dbReference>
<organism evidence="4 5">
    <name type="scientific">Cichlidogyrus casuarinus</name>
    <dbReference type="NCBI Taxonomy" id="1844966"/>
    <lineage>
        <taxon>Eukaryota</taxon>
        <taxon>Metazoa</taxon>
        <taxon>Spiralia</taxon>
        <taxon>Lophotrochozoa</taxon>
        <taxon>Platyhelminthes</taxon>
        <taxon>Monogenea</taxon>
        <taxon>Monopisthocotylea</taxon>
        <taxon>Dactylogyridea</taxon>
        <taxon>Ancyrocephalidae</taxon>
        <taxon>Cichlidogyrus</taxon>
    </lineage>
</organism>
<proteinExistence type="predicted"/>
<dbReference type="PANTHER" id="PTHR10083:SF374">
    <property type="entry name" value="BPTI_KUNITZ INHIBITOR DOMAIN-CONTAINING PROTEIN"/>
    <property type="match status" value="1"/>
</dbReference>
<dbReference type="EMBL" id="JBJKFK010005740">
    <property type="protein sequence ID" value="KAL3308163.1"/>
    <property type="molecule type" value="Genomic_DNA"/>
</dbReference>
<name>A0ABD2PMD8_9PLAT</name>
<accession>A0ABD2PMD8</accession>
<dbReference type="InterPro" id="IPR050098">
    <property type="entry name" value="TFPI/VKTCI-like"/>
</dbReference>
<dbReference type="PROSITE" id="PS00280">
    <property type="entry name" value="BPTI_KUNITZ_1"/>
    <property type="match status" value="1"/>
</dbReference>
<keyword evidence="5" id="KW-1185">Reference proteome</keyword>
<evidence type="ECO:0000256" key="1">
    <source>
        <dbReference type="ARBA" id="ARBA00023157"/>
    </source>
</evidence>
<gene>
    <name evidence="4" type="ORF">Ciccas_013310</name>
</gene>
<dbReference type="PANTHER" id="PTHR10083">
    <property type="entry name" value="KUNITZ-TYPE PROTEASE INHIBITOR-RELATED"/>
    <property type="match status" value="1"/>
</dbReference>
<sequence>MSSFAGFVIFLAAIGLAAGEDYNCVDKVDSMVCATTEIKWRFVKETGRCDQFLYGGCGTNRNRFDSRSDCENVCGTRVRAVTNCNDPKEESLCRASIQRYFYDRNTNKCESFIWGGCARNGNNFETLKECQDACVTKAV</sequence>